<protein>
    <submittedName>
        <fullName evidence="2">Alpha/beta hydrolase</fullName>
    </submittedName>
</protein>
<keyword evidence="3" id="KW-1185">Reference proteome</keyword>
<accession>A0ABP9D0P0</accession>
<sequence length="282" mass="30099">MATPVREDEGTITGVGGVELYWRSWTPTEAPPKGLVVLVHGMGEHCGRYDHVADALLARGYAVAAHDHRGHGRSGGRRSYIDRMDNLVADIGTAFDRARATVPGVPAVMVGHSMGGLSSALWAVDNQDRLAGLVLSGPLAAMDQANAVTKAVARALSATVPTLGMVAVDASALSHDPTVGEDYRADPLVFSGKLPARTAAELMGAVDAVQRRAPELRLPLLIMHGELDTLAPPRGSQDLFDKAVSADKHRTVYDGMYHEIFNEVDRARVLGELTDWIDAHMA</sequence>
<dbReference type="EMBL" id="BAABKQ010000001">
    <property type="protein sequence ID" value="GAA4819148.1"/>
    <property type="molecule type" value="Genomic_DNA"/>
</dbReference>
<dbReference type="Proteomes" id="UP001500839">
    <property type="component" value="Unassembled WGS sequence"/>
</dbReference>
<dbReference type="InterPro" id="IPR022742">
    <property type="entry name" value="Hydrolase_4"/>
</dbReference>
<proteinExistence type="predicted"/>
<dbReference type="PRINTS" id="PR00111">
    <property type="entry name" value="ABHYDROLASE"/>
</dbReference>
<gene>
    <name evidence="2" type="ORF">GCM10023353_28370</name>
</gene>
<keyword evidence="2" id="KW-0378">Hydrolase</keyword>
<comment type="caution">
    <text evidence="2">The sequence shown here is derived from an EMBL/GenBank/DDBJ whole genome shotgun (WGS) entry which is preliminary data.</text>
</comment>
<evidence type="ECO:0000259" key="1">
    <source>
        <dbReference type="Pfam" id="PF12146"/>
    </source>
</evidence>
<dbReference type="GO" id="GO:0016787">
    <property type="term" value="F:hydrolase activity"/>
    <property type="evidence" value="ECO:0007669"/>
    <property type="project" value="UniProtKB-KW"/>
</dbReference>
<dbReference type="InterPro" id="IPR051044">
    <property type="entry name" value="MAG_DAG_Lipase"/>
</dbReference>
<organism evidence="2 3">
    <name type="scientific">Tomitella cavernea</name>
    <dbReference type="NCBI Taxonomy" id="1387982"/>
    <lineage>
        <taxon>Bacteria</taxon>
        <taxon>Bacillati</taxon>
        <taxon>Actinomycetota</taxon>
        <taxon>Actinomycetes</taxon>
        <taxon>Mycobacteriales</taxon>
        <taxon>Tomitella</taxon>
    </lineage>
</organism>
<dbReference type="RefSeq" id="WP_200172757.1">
    <property type="nucleotide sequence ID" value="NZ_BAABKQ010000001.1"/>
</dbReference>
<reference evidence="3" key="1">
    <citation type="journal article" date="2019" name="Int. J. Syst. Evol. Microbiol.">
        <title>The Global Catalogue of Microorganisms (GCM) 10K type strain sequencing project: providing services to taxonomists for standard genome sequencing and annotation.</title>
        <authorList>
            <consortium name="The Broad Institute Genomics Platform"/>
            <consortium name="The Broad Institute Genome Sequencing Center for Infectious Disease"/>
            <person name="Wu L."/>
            <person name="Ma J."/>
        </authorList>
    </citation>
    <scope>NUCLEOTIDE SEQUENCE [LARGE SCALE GENOMIC DNA]</scope>
    <source>
        <strain evidence="3">JCM 18542</strain>
    </source>
</reference>
<dbReference type="InterPro" id="IPR029058">
    <property type="entry name" value="AB_hydrolase_fold"/>
</dbReference>
<evidence type="ECO:0000313" key="2">
    <source>
        <dbReference type="EMBL" id="GAA4819148.1"/>
    </source>
</evidence>
<feature type="domain" description="Serine aminopeptidase S33" evidence="1">
    <location>
        <begin position="31"/>
        <end position="265"/>
    </location>
</feature>
<dbReference type="InterPro" id="IPR000073">
    <property type="entry name" value="AB_hydrolase_1"/>
</dbReference>
<dbReference type="Gene3D" id="3.40.50.1820">
    <property type="entry name" value="alpha/beta hydrolase"/>
    <property type="match status" value="1"/>
</dbReference>
<dbReference type="Pfam" id="PF12146">
    <property type="entry name" value="Hydrolase_4"/>
    <property type="match status" value="1"/>
</dbReference>
<dbReference type="SUPFAM" id="SSF53474">
    <property type="entry name" value="alpha/beta-Hydrolases"/>
    <property type="match status" value="1"/>
</dbReference>
<name>A0ABP9D0P0_9ACTN</name>
<dbReference type="PANTHER" id="PTHR11614">
    <property type="entry name" value="PHOSPHOLIPASE-RELATED"/>
    <property type="match status" value="1"/>
</dbReference>
<evidence type="ECO:0000313" key="3">
    <source>
        <dbReference type="Proteomes" id="UP001500839"/>
    </source>
</evidence>